<keyword evidence="3" id="KW-1133">Transmembrane helix</keyword>
<comment type="similarity">
    <text evidence="1">Belongs to the LytR/CpsA/Psr (LCP) family.</text>
</comment>
<keyword evidence="6" id="KW-1185">Reference proteome</keyword>
<accession>A0A926DQE5</accession>
<gene>
    <name evidence="5" type="ORF">H8730_07025</name>
</gene>
<evidence type="ECO:0000256" key="2">
    <source>
        <dbReference type="SAM" id="MobiDB-lite"/>
    </source>
</evidence>
<dbReference type="AlphaFoldDB" id="A0A926DQE5"/>
<feature type="region of interest" description="Disordered" evidence="2">
    <location>
        <begin position="357"/>
        <end position="377"/>
    </location>
</feature>
<evidence type="ECO:0000313" key="6">
    <source>
        <dbReference type="Proteomes" id="UP000657006"/>
    </source>
</evidence>
<keyword evidence="3" id="KW-0812">Transmembrane</keyword>
<name>A0A926DQE5_9FIRM</name>
<feature type="region of interest" description="Disordered" evidence="2">
    <location>
        <begin position="47"/>
        <end position="83"/>
    </location>
</feature>
<dbReference type="EMBL" id="JACRSQ010000008">
    <property type="protein sequence ID" value="MBC8543293.1"/>
    <property type="molecule type" value="Genomic_DNA"/>
</dbReference>
<comment type="caution">
    <text evidence="5">The sequence shown here is derived from an EMBL/GenBank/DDBJ whole genome shotgun (WGS) entry which is preliminary data.</text>
</comment>
<proteinExistence type="inferred from homology"/>
<dbReference type="RefSeq" id="WP_177714713.1">
    <property type="nucleotide sequence ID" value="NZ_JACRSQ010000008.1"/>
</dbReference>
<keyword evidence="3" id="KW-0472">Membrane</keyword>
<evidence type="ECO:0000313" key="5">
    <source>
        <dbReference type="EMBL" id="MBC8543293.1"/>
    </source>
</evidence>
<sequence>MSKRRKRLTPSQKVLRVLVFVLLPCVIVGVAGVGIYAALNPGGDSSGDIAQESSREMSSGVQPSQSESRETSEESSLSQEEREFLEWMGQKPNQENVTALLIGMDLEEVHTDVIMLCNFNKETKTTSIISIPRDTYIKLTDEEYKELRKLNKYAYREMKLTELHAFAYGDHATDWTVDMVEKILDIDVDFYVSVNFEGFRQVVDAIGGVEFDVPKTITTWNDDYQRNVTVEAGPQVLDGEQAEAVVRHRKTYSEADLQRVQVQQEFMKAAAKQLLQGKNILKIPELIRICYKYVNTDLGVGDILKYAAIAGDVDLDNLVTGTLPGGTEDVGDRNYFVMDSAKTKELMASIFTPSKYQEWQQQNSSDSAGSSEDSRVR</sequence>
<dbReference type="Proteomes" id="UP000657006">
    <property type="component" value="Unassembled WGS sequence"/>
</dbReference>
<dbReference type="PANTHER" id="PTHR33392">
    <property type="entry name" value="POLYISOPRENYL-TEICHOIC ACID--PEPTIDOGLYCAN TEICHOIC ACID TRANSFERASE TAGU"/>
    <property type="match status" value="1"/>
</dbReference>
<feature type="domain" description="Cell envelope-related transcriptional attenuator" evidence="4">
    <location>
        <begin position="110"/>
        <end position="274"/>
    </location>
</feature>
<feature type="transmembrane region" description="Helical" evidence="3">
    <location>
        <begin position="14"/>
        <end position="39"/>
    </location>
</feature>
<evidence type="ECO:0000259" key="4">
    <source>
        <dbReference type="Pfam" id="PF03816"/>
    </source>
</evidence>
<organism evidence="5 6">
    <name type="scientific">Bianquea renquensis</name>
    <dbReference type="NCBI Taxonomy" id="2763661"/>
    <lineage>
        <taxon>Bacteria</taxon>
        <taxon>Bacillati</taxon>
        <taxon>Bacillota</taxon>
        <taxon>Clostridia</taxon>
        <taxon>Eubacteriales</taxon>
        <taxon>Bianqueaceae</taxon>
        <taxon>Bianquea</taxon>
    </lineage>
</organism>
<dbReference type="NCBIfam" id="TIGR00350">
    <property type="entry name" value="lytR_cpsA_psr"/>
    <property type="match status" value="1"/>
</dbReference>
<protein>
    <submittedName>
        <fullName evidence="5">LCP family protein</fullName>
    </submittedName>
</protein>
<dbReference type="InterPro" id="IPR050922">
    <property type="entry name" value="LytR/CpsA/Psr_CW_biosynth"/>
</dbReference>
<dbReference type="Pfam" id="PF03816">
    <property type="entry name" value="LytR_cpsA_psr"/>
    <property type="match status" value="1"/>
</dbReference>
<dbReference type="Gene3D" id="3.40.630.190">
    <property type="entry name" value="LCP protein"/>
    <property type="match status" value="1"/>
</dbReference>
<dbReference type="InterPro" id="IPR004474">
    <property type="entry name" value="LytR_CpsA_psr"/>
</dbReference>
<dbReference type="PANTHER" id="PTHR33392:SF6">
    <property type="entry name" value="POLYISOPRENYL-TEICHOIC ACID--PEPTIDOGLYCAN TEICHOIC ACID TRANSFERASE TAGU"/>
    <property type="match status" value="1"/>
</dbReference>
<reference evidence="5" key="1">
    <citation type="submission" date="2020-08" db="EMBL/GenBank/DDBJ databases">
        <title>Genome public.</title>
        <authorList>
            <person name="Liu C."/>
            <person name="Sun Q."/>
        </authorList>
    </citation>
    <scope>NUCLEOTIDE SEQUENCE</scope>
    <source>
        <strain evidence="5">NSJ-32</strain>
    </source>
</reference>
<evidence type="ECO:0000256" key="3">
    <source>
        <dbReference type="SAM" id="Phobius"/>
    </source>
</evidence>
<evidence type="ECO:0000256" key="1">
    <source>
        <dbReference type="ARBA" id="ARBA00006068"/>
    </source>
</evidence>